<dbReference type="Proteomes" id="UP001285263">
    <property type="component" value="Unassembled WGS sequence"/>
</dbReference>
<gene>
    <name evidence="14" type="ORF">SNE35_04600</name>
</gene>
<protein>
    <recommendedName>
        <fullName evidence="3">histidine kinase</fullName>
        <ecNumber evidence="3">2.7.13.3</ecNumber>
    </recommendedName>
</protein>
<keyword evidence="5 9" id="KW-0597">Phosphoprotein</keyword>
<keyword evidence="10" id="KW-0175">Coiled coil</keyword>
<dbReference type="Gene3D" id="1.10.287.130">
    <property type="match status" value="1"/>
</dbReference>
<accession>A0ABU5DCA9</accession>
<dbReference type="SUPFAM" id="SSF52172">
    <property type="entry name" value="CheY-like"/>
    <property type="match status" value="1"/>
</dbReference>
<dbReference type="Pfam" id="PF00072">
    <property type="entry name" value="Response_reg"/>
    <property type="match status" value="1"/>
</dbReference>
<dbReference type="SMART" id="SM00448">
    <property type="entry name" value="REC"/>
    <property type="match status" value="1"/>
</dbReference>
<keyword evidence="8 11" id="KW-0472">Membrane</keyword>
<dbReference type="InterPro" id="IPR005467">
    <property type="entry name" value="His_kinase_dom"/>
</dbReference>
<dbReference type="PRINTS" id="PR00344">
    <property type="entry name" value="BCTRLSENSOR"/>
</dbReference>
<dbReference type="Pfam" id="PF02743">
    <property type="entry name" value="dCache_1"/>
    <property type="match status" value="1"/>
</dbReference>
<evidence type="ECO:0000256" key="6">
    <source>
        <dbReference type="ARBA" id="ARBA00022692"/>
    </source>
</evidence>
<feature type="coiled-coil region" evidence="10">
    <location>
        <begin position="302"/>
        <end position="332"/>
    </location>
</feature>
<dbReference type="Gene3D" id="3.30.565.10">
    <property type="entry name" value="Histidine kinase-like ATPase, C-terminal domain"/>
    <property type="match status" value="1"/>
</dbReference>
<dbReference type="PROSITE" id="PS50109">
    <property type="entry name" value="HIS_KIN"/>
    <property type="match status" value="1"/>
</dbReference>
<reference evidence="14 15" key="1">
    <citation type="submission" date="2023-11" db="EMBL/GenBank/DDBJ databases">
        <title>Paucibacter sp. nov., isolated from fresh soil in Korea.</title>
        <authorList>
            <person name="Le N.T.T."/>
        </authorList>
    </citation>
    <scope>NUCLEOTIDE SEQUENCE [LARGE SCALE GENOMIC DNA]</scope>
    <source>
        <strain evidence="14 15">R3-3</strain>
    </source>
</reference>
<keyword evidence="7 11" id="KW-1133">Transmembrane helix</keyword>
<dbReference type="EMBL" id="JAXCLA010000002">
    <property type="protein sequence ID" value="MDY0743769.1"/>
    <property type="molecule type" value="Genomic_DNA"/>
</dbReference>
<name>A0ABU5DCA9_9BURK</name>
<dbReference type="SUPFAM" id="SSF47384">
    <property type="entry name" value="Homodimeric domain of signal transducing histidine kinase"/>
    <property type="match status" value="1"/>
</dbReference>
<evidence type="ECO:0000313" key="15">
    <source>
        <dbReference type="Proteomes" id="UP001285263"/>
    </source>
</evidence>
<comment type="catalytic activity">
    <reaction evidence="1">
        <text>ATP + protein L-histidine = ADP + protein N-phospho-L-histidine.</text>
        <dbReference type="EC" id="2.7.13.3"/>
    </reaction>
</comment>
<evidence type="ECO:0000256" key="5">
    <source>
        <dbReference type="ARBA" id="ARBA00022553"/>
    </source>
</evidence>
<dbReference type="Gene3D" id="3.40.50.2300">
    <property type="match status" value="1"/>
</dbReference>
<sequence>MAVANPRLRLRRWILATGLAVIAAFVGSSVYDAWRLYDQLSESTERELTNLARALSEEAERSLQAVDLLLTDTQLWYESTGRSLTGLEIERALASRGSATPYVSMLTVVDAEGDQRFRSRTRSVPLAHVADRPYFIAQRDGLAKGLFINPPIVTRTDKKISLVVSRRLEHNGEFDGVVTASVTLDDLREVYDAIRLGEHSALLLTFDDGRVVVRHPVHEVIKPDTMFPEVVALKDQPVARRISPVDGREKFIVAASVADRPLILAVTRDVQGALQPWRDDLVTVAVRTVLLTGVVLLTMAVLIRQLTRLEAAEAERAQLEAQLRQAQQLEALGTLAGGIAHDFNNILGAILGHGEMAQREAPEGSALRRHVDRVMQGGERARLLVRRILDFSRGSVRERVLVPLKAVAEEALALLAPGLPATVRLDASLRANRVAVRGDPTQVHQLVSNLCANAVAAMPDGGVLTVGLECAELEQALRLSHGSVGPGVFACLAIADTGTGIAPEVYARMFDPFFSTKRVGEGTGLGLSVVHSIVAEMGGALDVRTASGQGSRFSIWLPIAGDAGEAETGARPADAEMPRGQGQTVMLVDDEAALLESAEEMLAQLGYEPVGFCSAAGALQAFRDDPQRFDAVLTDETMPELAGTALAAELQALRPGLPVIVMSGYGGPPLEARVKAAGARALLSKPLAMRDIAEALARHGFS</sequence>
<feature type="domain" description="Response regulatory" evidence="13">
    <location>
        <begin position="584"/>
        <end position="700"/>
    </location>
</feature>
<feature type="domain" description="Histidine kinase" evidence="12">
    <location>
        <begin position="338"/>
        <end position="561"/>
    </location>
</feature>
<feature type="modified residue" description="4-aspartylphosphate" evidence="9">
    <location>
        <position position="635"/>
    </location>
</feature>
<dbReference type="InterPro" id="IPR004358">
    <property type="entry name" value="Sig_transdc_His_kin-like_C"/>
</dbReference>
<evidence type="ECO:0000313" key="14">
    <source>
        <dbReference type="EMBL" id="MDY0743769.1"/>
    </source>
</evidence>
<dbReference type="InterPro" id="IPR003661">
    <property type="entry name" value="HisK_dim/P_dom"/>
</dbReference>
<comment type="subcellular location">
    <subcellularLocation>
        <location evidence="2">Cell membrane</location>
        <topology evidence="2">Multi-pass membrane protein</topology>
    </subcellularLocation>
</comment>
<organism evidence="14 15">
    <name type="scientific">Roseateles agri</name>
    <dbReference type="NCBI Taxonomy" id="3098619"/>
    <lineage>
        <taxon>Bacteria</taxon>
        <taxon>Pseudomonadati</taxon>
        <taxon>Pseudomonadota</taxon>
        <taxon>Betaproteobacteria</taxon>
        <taxon>Burkholderiales</taxon>
        <taxon>Sphaerotilaceae</taxon>
        <taxon>Roseateles</taxon>
    </lineage>
</organism>
<evidence type="ECO:0000256" key="4">
    <source>
        <dbReference type="ARBA" id="ARBA00022475"/>
    </source>
</evidence>
<proteinExistence type="predicted"/>
<dbReference type="CDD" id="cd00082">
    <property type="entry name" value="HisKA"/>
    <property type="match status" value="1"/>
</dbReference>
<dbReference type="SMART" id="SM00388">
    <property type="entry name" value="HisKA"/>
    <property type="match status" value="1"/>
</dbReference>
<evidence type="ECO:0000256" key="7">
    <source>
        <dbReference type="ARBA" id="ARBA00022989"/>
    </source>
</evidence>
<dbReference type="InterPro" id="IPR033479">
    <property type="entry name" value="dCache_1"/>
</dbReference>
<dbReference type="GO" id="GO:0005524">
    <property type="term" value="F:ATP binding"/>
    <property type="evidence" value="ECO:0007669"/>
    <property type="project" value="UniProtKB-KW"/>
</dbReference>
<dbReference type="InterPro" id="IPR036890">
    <property type="entry name" value="HATPase_C_sf"/>
</dbReference>
<dbReference type="EC" id="2.7.13.3" evidence="3"/>
<dbReference type="SMART" id="SM00387">
    <property type="entry name" value="HATPase_c"/>
    <property type="match status" value="1"/>
</dbReference>
<evidence type="ECO:0000259" key="13">
    <source>
        <dbReference type="PROSITE" id="PS50110"/>
    </source>
</evidence>
<evidence type="ECO:0000256" key="10">
    <source>
        <dbReference type="SAM" id="Coils"/>
    </source>
</evidence>
<dbReference type="Gene3D" id="3.30.450.20">
    <property type="entry name" value="PAS domain"/>
    <property type="match status" value="2"/>
</dbReference>
<dbReference type="PANTHER" id="PTHR43065:SF42">
    <property type="entry name" value="TWO-COMPONENT SENSOR PPRA"/>
    <property type="match status" value="1"/>
</dbReference>
<evidence type="ECO:0000256" key="2">
    <source>
        <dbReference type="ARBA" id="ARBA00004651"/>
    </source>
</evidence>
<keyword evidence="15" id="KW-1185">Reference proteome</keyword>
<evidence type="ECO:0000259" key="12">
    <source>
        <dbReference type="PROSITE" id="PS50109"/>
    </source>
</evidence>
<dbReference type="InterPro" id="IPR001789">
    <property type="entry name" value="Sig_transdc_resp-reg_receiver"/>
</dbReference>
<keyword evidence="14" id="KW-0547">Nucleotide-binding</keyword>
<dbReference type="CDD" id="cd00156">
    <property type="entry name" value="REC"/>
    <property type="match status" value="1"/>
</dbReference>
<dbReference type="RefSeq" id="WP_320421686.1">
    <property type="nucleotide sequence ID" value="NZ_JAXCLA010000002.1"/>
</dbReference>
<dbReference type="Pfam" id="PF00512">
    <property type="entry name" value="HisKA"/>
    <property type="match status" value="1"/>
</dbReference>
<keyword evidence="14" id="KW-0067">ATP-binding</keyword>
<keyword evidence="6 11" id="KW-0812">Transmembrane</keyword>
<evidence type="ECO:0000256" key="1">
    <source>
        <dbReference type="ARBA" id="ARBA00000085"/>
    </source>
</evidence>
<evidence type="ECO:0000256" key="11">
    <source>
        <dbReference type="SAM" id="Phobius"/>
    </source>
</evidence>
<dbReference type="InterPro" id="IPR036097">
    <property type="entry name" value="HisK_dim/P_sf"/>
</dbReference>
<dbReference type="InterPro" id="IPR003594">
    <property type="entry name" value="HATPase_dom"/>
</dbReference>
<dbReference type="PANTHER" id="PTHR43065">
    <property type="entry name" value="SENSOR HISTIDINE KINASE"/>
    <property type="match status" value="1"/>
</dbReference>
<dbReference type="SUPFAM" id="SSF55874">
    <property type="entry name" value="ATPase domain of HSP90 chaperone/DNA topoisomerase II/histidine kinase"/>
    <property type="match status" value="1"/>
</dbReference>
<dbReference type="PROSITE" id="PS50110">
    <property type="entry name" value="RESPONSE_REGULATORY"/>
    <property type="match status" value="1"/>
</dbReference>
<evidence type="ECO:0000256" key="3">
    <source>
        <dbReference type="ARBA" id="ARBA00012438"/>
    </source>
</evidence>
<dbReference type="Pfam" id="PF02518">
    <property type="entry name" value="HATPase_c"/>
    <property type="match status" value="1"/>
</dbReference>
<comment type="caution">
    <text evidence="14">The sequence shown here is derived from an EMBL/GenBank/DDBJ whole genome shotgun (WGS) entry which is preliminary data.</text>
</comment>
<evidence type="ECO:0000256" key="8">
    <source>
        <dbReference type="ARBA" id="ARBA00023136"/>
    </source>
</evidence>
<feature type="transmembrane region" description="Helical" evidence="11">
    <location>
        <begin position="12"/>
        <end position="34"/>
    </location>
</feature>
<keyword evidence="4" id="KW-1003">Cell membrane</keyword>
<dbReference type="InterPro" id="IPR011006">
    <property type="entry name" value="CheY-like_superfamily"/>
</dbReference>
<evidence type="ECO:0000256" key="9">
    <source>
        <dbReference type="PROSITE-ProRule" id="PRU00169"/>
    </source>
</evidence>
<dbReference type="CDD" id="cd12915">
    <property type="entry name" value="PDC2_DGC_like"/>
    <property type="match status" value="1"/>
</dbReference>
<dbReference type="CDD" id="cd12914">
    <property type="entry name" value="PDC1_DGC_like"/>
    <property type="match status" value="1"/>
</dbReference>